<keyword evidence="2" id="KW-1185">Reference proteome</keyword>
<accession>A0AAW1IWY3</accession>
<protein>
    <recommendedName>
        <fullName evidence="3">EGF-like domain-containing protein</fullName>
    </recommendedName>
</protein>
<evidence type="ECO:0008006" key="3">
    <source>
        <dbReference type="Google" id="ProtNLM"/>
    </source>
</evidence>
<proteinExistence type="predicted"/>
<gene>
    <name evidence="1" type="ORF">QE152_g33395</name>
</gene>
<sequence length="107" mass="12029">MDITKWMENVGQNRADLVNMVFAMKMVSANVISGIGVTAAIKEEEKIRYVSKCCNGYYEVDGKCWSESCRSCEYGVCNEDGICQCNFGYWGDSCDKGNVNTYEITQK</sequence>
<evidence type="ECO:0000313" key="1">
    <source>
        <dbReference type="EMBL" id="KAK9694621.1"/>
    </source>
</evidence>
<evidence type="ECO:0000313" key="2">
    <source>
        <dbReference type="Proteomes" id="UP001458880"/>
    </source>
</evidence>
<dbReference type="Proteomes" id="UP001458880">
    <property type="component" value="Unassembled WGS sequence"/>
</dbReference>
<organism evidence="1 2">
    <name type="scientific">Popillia japonica</name>
    <name type="common">Japanese beetle</name>
    <dbReference type="NCBI Taxonomy" id="7064"/>
    <lineage>
        <taxon>Eukaryota</taxon>
        <taxon>Metazoa</taxon>
        <taxon>Ecdysozoa</taxon>
        <taxon>Arthropoda</taxon>
        <taxon>Hexapoda</taxon>
        <taxon>Insecta</taxon>
        <taxon>Pterygota</taxon>
        <taxon>Neoptera</taxon>
        <taxon>Endopterygota</taxon>
        <taxon>Coleoptera</taxon>
        <taxon>Polyphaga</taxon>
        <taxon>Scarabaeiformia</taxon>
        <taxon>Scarabaeidae</taxon>
        <taxon>Rutelinae</taxon>
        <taxon>Popillia</taxon>
    </lineage>
</organism>
<dbReference type="EMBL" id="JASPKY010000507">
    <property type="protein sequence ID" value="KAK9694621.1"/>
    <property type="molecule type" value="Genomic_DNA"/>
</dbReference>
<dbReference type="AlphaFoldDB" id="A0AAW1IWY3"/>
<name>A0AAW1IWY3_POPJA</name>
<reference evidence="1 2" key="1">
    <citation type="journal article" date="2024" name="BMC Genomics">
        <title>De novo assembly and annotation of Popillia japonica's genome with initial clues to its potential as an invasive pest.</title>
        <authorList>
            <person name="Cucini C."/>
            <person name="Boschi S."/>
            <person name="Funari R."/>
            <person name="Cardaioli E."/>
            <person name="Iannotti N."/>
            <person name="Marturano G."/>
            <person name="Paoli F."/>
            <person name="Bruttini M."/>
            <person name="Carapelli A."/>
            <person name="Frati F."/>
            <person name="Nardi F."/>
        </authorList>
    </citation>
    <scope>NUCLEOTIDE SEQUENCE [LARGE SCALE GENOMIC DNA]</scope>
    <source>
        <strain evidence="1">DMR45628</strain>
    </source>
</reference>
<comment type="caution">
    <text evidence="1">The sequence shown here is derived from an EMBL/GenBank/DDBJ whole genome shotgun (WGS) entry which is preliminary data.</text>
</comment>